<dbReference type="InterPro" id="IPR036737">
    <property type="entry name" value="OmpA-like_sf"/>
</dbReference>
<dbReference type="InterPro" id="IPR006665">
    <property type="entry name" value="OmpA-like"/>
</dbReference>
<dbReference type="Proteomes" id="UP000295399">
    <property type="component" value="Unassembled WGS sequence"/>
</dbReference>
<gene>
    <name evidence="8" type="primary">pal</name>
    <name evidence="11" type="ORF">EV659_102184</name>
</gene>
<dbReference type="PRINTS" id="PR01021">
    <property type="entry name" value="OMPADOMAIN"/>
</dbReference>
<dbReference type="GO" id="GO:0051301">
    <property type="term" value="P:cell division"/>
    <property type="evidence" value="ECO:0007669"/>
    <property type="project" value="UniProtKB-UniRule"/>
</dbReference>
<keyword evidence="1 8" id="KW-0132">Cell division</keyword>
<dbReference type="PROSITE" id="PS01068">
    <property type="entry name" value="OMPA_1"/>
    <property type="match status" value="1"/>
</dbReference>
<dbReference type="NCBIfam" id="TIGR02802">
    <property type="entry name" value="Pal_lipo"/>
    <property type="match status" value="1"/>
</dbReference>
<protein>
    <recommendedName>
        <fullName evidence="8">Peptidoglycan-associated lipoprotein</fullName>
        <shortName evidence="8">PAL</shortName>
    </recommendedName>
</protein>
<dbReference type="HAMAP" id="MF_02204">
    <property type="entry name" value="Pal"/>
    <property type="match status" value="1"/>
</dbReference>
<feature type="domain" description="OmpA-like" evidence="10">
    <location>
        <begin position="75"/>
        <end position="190"/>
    </location>
</feature>
<keyword evidence="3 8" id="KW-0472">Membrane</keyword>
<dbReference type="CDD" id="cd07185">
    <property type="entry name" value="OmpA_C-like"/>
    <property type="match status" value="1"/>
</dbReference>
<proteinExistence type="inferred from homology"/>
<dbReference type="InParanoid" id="A0A4R2PQ31"/>
<dbReference type="PROSITE" id="PS51257">
    <property type="entry name" value="PROKAR_LIPOPROTEIN"/>
    <property type="match status" value="1"/>
</dbReference>
<reference evidence="11 12" key="1">
    <citation type="submission" date="2019-03" db="EMBL/GenBank/DDBJ databases">
        <title>Genomic Encyclopedia of Type Strains, Phase IV (KMG-IV): sequencing the most valuable type-strain genomes for metagenomic binning, comparative biology and taxonomic classification.</title>
        <authorList>
            <person name="Goeker M."/>
        </authorList>
    </citation>
    <scope>NUCLEOTIDE SEQUENCE [LARGE SCALE GENOMIC DNA]</scope>
    <source>
        <strain evidence="11 12">DSM 2132</strain>
    </source>
</reference>
<dbReference type="FunCoup" id="A0A4R2PQ31">
    <property type="interactions" value="87"/>
</dbReference>
<dbReference type="Gene3D" id="3.30.1330.60">
    <property type="entry name" value="OmpA-like domain"/>
    <property type="match status" value="1"/>
</dbReference>
<evidence type="ECO:0000256" key="4">
    <source>
        <dbReference type="ARBA" id="ARBA00023139"/>
    </source>
</evidence>
<dbReference type="Pfam" id="PF00691">
    <property type="entry name" value="OmpA"/>
    <property type="match status" value="1"/>
</dbReference>
<dbReference type="GO" id="GO:0009279">
    <property type="term" value="C:cell outer membrane"/>
    <property type="evidence" value="ECO:0007669"/>
    <property type="project" value="UniProtKB-SubCell"/>
</dbReference>
<dbReference type="SUPFAM" id="SSF103088">
    <property type="entry name" value="OmpA-like"/>
    <property type="match status" value="1"/>
</dbReference>
<dbReference type="InterPro" id="IPR006664">
    <property type="entry name" value="OMP_bac"/>
</dbReference>
<evidence type="ECO:0000259" key="10">
    <source>
        <dbReference type="PROSITE" id="PS51123"/>
    </source>
</evidence>
<evidence type="ECO:0000256" key="5">
    <source>
        <dbReference type="ARBA" id="ARBA00023237"/>
    </source>
</evidence>
<comment type="subcellular location">
    <subcellularLocation>
        <location evidence="8">Cell outer membrane</location>
        <topology evidence="8">Lipid-anchor</topology>
    </subcellularLocation>
</comment>
<dbReference type="InterPro" id="IPR014169">
    <property type="entry name" value="Pal_lipo_C"/>
</dbReference>
<dbReference type="PROSITE" id="PS51123">
    <property type="entry name" value="OMPA_2"/>
    <property type="match status" value="1"/>
</dbReference>
<accession>A0A4R2PQ31</accession>
<evidence type="ECO:0000256" key="3">
    <source>
        <dbReference type="ARBA" id="ARBA00023136"/>
    </source>
</evidence>
<sequence length="190" mass="20733">MPVSTKGLRHGLTLFAIVLVSACARDAAQEEGPDVTAPAPEMTDAADGPGAVGRGGVDGTRLDGADDRYGAASYSSFKDFVGADRVYFDFDESNIRVDARPILDEMAEWLKHHDDVTFTIEGHADRRGTREYNLALGERRAQSVEDYLVAQGVSSDRIDTISYGKERLVASGTSQRAHQLNRRARVVFNN</sequence>
<dbReference type="PANTHER" id="PTHR30329:SF21">
    <property type="entry name" value="LIPOPROTEIN YIAD-RELATED"/>
    <property type="match status" value="1"/>
</dbReference>
<dbReference type="InterPro" id="IPR039001">
    <property type="entry name" value="Pal"/>
</dbReference>
<keyword evidence="7 8" id="KW-0131">Cell cycle</keyword>
<comment type="caution">
    <text evidence="11">The sequence shown here is derived from an EMBL/GenBank/DDBJ whole genome shotgun (WGS) entry which is preliminary data.</text>
</comment>
<dbReference type="InterPro" id="IPR006690">
    <property type="entry name" value="OMPA-like_CS"/>
</dbReference>
<dbReference type="EMBL" id="SLXO01000002">
    <property type="protein sequence ID" value="TCP37777.1"/>
    <property type="molecule type" value="Genomic_DNA"/>
</dbReference>
<keyword evidence="12" id="KW-1185">Reference proteome</keyword>
<organism evidence="11 12">
    <name type="scientific">Rhodothalassium salexigens DSM 2132</name>
    <dbReference type="NCBI Taxonomy" id="1188247"/>
    <lineage>
        <taxon>Bacteria</taxon>
        <taxon>Pseudomonadati</taxon>
        <taxon>Pseudomonadota</taxon>
        <taxon>Alphaproteobacteria</taxon>
        <taxon>Rhodothalassiales</taxon>
        <taxon>Rhodothalassiaceae</taxon>
        <taxon>Rhodothalassium</taxon>
    </lineage>
</organism>
<keyword evidence="5 8" id="KW-0998">Cell outer membrane</keyword>
<comment type="function">
    <text evidence="8">Part of the Tol-Pal system, which plays a role in outer membrane invagination during cell division and is important for maintaining outer membrane integrity.</text>
</comment>
<evidence type="ECO:0000256" key="9">
    <source>
        <dbReference type="SAM" id="MobiDB-lite"/>
    </source>
</evidence>
<name>A0A4R2PQ31_RHOSA</name>
<keyword evidence="4 8" id="KW-0564">Palmitate</keyword>
<feature type="region of interest" description="Disordered" evidence="9">
    <location>
        <begin position="31"/>
        <end position="59"/>
    </location>
</feature>
<evidence type="ECO:0000313" key="12">
    <source>
        <dbReference type="Proteomes" id="UP000295399"/>
    </source>
</evidence>
<evidence type="ECO:0000313" key="11">
    <source>
        <dbReference type="EMBL" id="TCP37777.1"/>
    </source>
</evidence>
<dbReference type="RefSeq" id="WP_165878691.1">
    <property type="nucleotide sequence ID" value="NZ_JACIGF010000002.1"/>
</dbReference>
<evidence type="ECO:0000256" key="7">
    <source>
        <dbReference type="ARBA" id="ARBA00023306"/>
    </source>
</evidence>
<dbReference type="PANTHER" id="PTHR30329">
    <property type="entry name" value="STATOR ELEMENT OF FLAGELLAR MOTOR COMPLEX"/>
    <property type="match status" value="1"/>
</dbReference>
<dbReference type="AlphaFoldDB" id="A0A4R2PQ31"/>
<keyword evidence="2 8" id="KW-0732">Signal</keyword>
<evidence type="ECO:0000256" key="1">
    <source>
        <dbReference type="ARBA" id="ARBA00022618"/>
    </source>
</evidence>
<evidence type="ECO:0000256" key="6">
    <source>
        <dbReference type="ARBA" id="ARBA00023288"/>
    </source>
</evidence>
<dbReference type="InterPro" id="IPR050330">
    <property type="entry name" value="Bact_OuterMem_StrucFunc"/>
</dbReference>
<evidence type="ECO:0000256" key="8">
    <source>
        <dbReference type="HAMAP-Rule" id="MF_02204"/>
    </source>
</evidence>
<keyword evidence="6 8" id="KW-0449">Lipoprotein</keyword>
<comment type="subunit">
    <text evidence="8">The Tol-Pal system is composed of five core proteins: the inner membrane proteins TolA, TolQ and TolR, the periplasmic protein TolB and the outer membrane protein Pal. They form a network linking the inner and outer membranes and the peptidoglycan layer.</text>
</comment>
<comment type="similarity">
    <text evidence="8">Belongs to the Pal lipoprotein family.</text>
</comment>
<evidence type="ECO:0000256" key="2">
    <source>
        <dbReference type="ARBA" id="ARBA00022729"/>
    </source>
</evidence>